<keyword evidence="2" id="KW-0963">Cytoplasm</keyword>
<feature type="region of interest" description="Disordered" evidence="10">
    <location>
        <begin position="1"/>
        <end position="50"/>
    </location>
</feature>
<keyword evidence="9" id="KW-0175">Coiled coil</keyword>
<dbReference type="GO" id="GO:0099536">
    <property type="term" value="P:synaptic signaling"/>
    <property type="evidence" value="ECO:0007669"/>
    <property type="project" value="TreeGrafter"/>
</dbReference>
<reference evidence="14" key="1">
    <citation type="submission" date="2016-04" db="UniProtKB">
        <authorList>
            <consortium name="WormBaseParasite"/>
        </authorList>
    </citation>
    <scope>IDENTIFICATION</scope>
</reference>
<evidence type="ECO:0000256" key="4">
    <source>
        <dbReference type="ARBA" id="ARBA00022771"/>
    </source>
</evidence>
<dbReference type="OrthoDB" id="10057795at2759"/>
<keyword evidence="6" id="KW-0106">Calcium</keyword>
<evidence type="ECO:0000313" key="14">
    <source>
        <dbReference type="WBParaSite" id="HNAJ_0000869101-mRNA-1"/>
    </source>
</evidence>
<feature type="compositionally biased region" description="Polar residues" evidence="10">
    <location>
        <begin position="193"/>
        <end position="202"/>
    </location>
</feature>
<feature type="region of interest" description="Disordered" evidence="10">
    <location>
        <begin position="491"/>
        <end position="513"/>
    </location>
</feature>
<dbReference type="GO" id="GO:0045202">
    <property type="term" value="C:synapse"/>
    <property type="evidence" value="ECO:0007669"/>
    <property type="project" value="GOC"/>
</dbReference>
<keyword evidence="5" id="KW-0862">Zinc</keyword>
<dbReference type="STRING" id="102285.A0A158QI48"/>
<evidence type="ECO:0000256" key="3">
    <source>
        <dbReference type="ARBA" id="ARBA00022723"/>
    </source>
</evidence>
<feature type="compositionally biased region" description="Polar residues" evidence="10">
    <location>
        <begin position="337"/>
        <end position="350"/>
    </location>
</feature>
<dbReference type="SUPFAM" id="SSF47473">
    <property type="entry name" value="EF-hand"/>
    <property type="match status" value="1"/>
</dbReference>
<dbReference type="InterPro" id="IPR000433">
    <property type="entry name" value="Znf_ZZ"/>
</dbReference>
<feature type="compositionally biased region" description="Polar residues" evidence="10">
    <location>
        <begin position="433"/>
        <end position="444"/>
    </location>
</feature>
<sequence length="823" mass="92896">MTSVLCTSGNKHDQDDKDYEDEDKRPISPPIERRQVNEPTSPQHMLPVDNQPASAYSRVDKLQTRLRLPDGREFCLLTCVDLALNLILNSFDSARNGTIRVLSFKVTTFLLIDATIEEKYQYLFNLVADRDNKINDSRLWLLVYEIMQLPRQLGEAQTCGNELDVDILMCFMKNLKTKGNDHRSSSIKPAPSIDSQISSQVTPDEDDLLPSVGLDRFYEWMSLEPSIVAWIPAMHRLIAGEKLVHQVRCAACQTCPIRGLRYRCLRCLNFELCQNCFLIGRVEKSHKITHPIQEYTSTLQRSDSLRDFSRVVRNRFKSKEKFRQSSLDSDTTSKSSNLVLSKPTGTQSYHNRPPKAVPIRQNSANFPNTNPSPSNRQSVRPASLGETRKRIMIPAASSANKLMDSSIPRGGNRPRRGGSMDQEHELIAQYSHSLRRQNSLTTTGARPPMYYGTKDSTHSLTTPWNYNSVNYDRSRPVEPAYYTLRPNQLRGGGSSFRASSQPPTHPASTVFVTGPPINYQPRYYRNPSGWTAPMLTGSAGSLDKVLINLEEENRFLRSEYDRLRMQSPSQNMRPLRSPSLQYPLSQPGLYQDQERLSAYQGMYGNTYLPPGSQVNIPTGYGRNQVYLPNNGILYGGSLGRGGSTATAYSAFLRSGGSNRMSYDPISNQHYGQKSYQIVPASQQQVSVTPTQEGELAQETRLLRQHKTRLESRMQLLEDHNKALEDQLNRLRQYLNIPTVGTPPPQPTSQMPAPLTASNDVQPTPYSRTNGLADRQQANGYPRNQYPPPSDRTDSNSSLANPAEPRVYYQDPTRPQVESVKNPH</sequence>
<accession>A0A158QI48</accession>
<dbReference type="EMBL" id="UZAE01012357">
    <property type="protein sequence ID" value="VDO04747.1"/>
    <property type="molecule type" value="Genomic_DNA"/>
</dbReference>
<evidence type="ECO:0000256" key="8">
    <source>
        <dbReference type="PROSITE-ProRule" id="PRU00228"/>
    </source>
</evidence>
<dbReference type="Pfam" id="PF09069">
    <property type="entry name" value="EF-hand_3"/>
    <property type="match status" value="1"/>
</dbReference>
<dbReference type="GO" id="GO:0005886">
    <property type="term" value="C:plasma membrane"/>
    <property type="evidence" value="ECO:0007669"/>
    <property type="project" value="TreeGrafter"/>
</dbReference>
<dbReference type="PROSITE" id="PS50135">
    <property type="entry name" value="ZF_ZZ_2"/>
    <property type="match status" value="1"/>
</dbReference>
<dbReference type="Pfam" id="PF00569">
    <property type="entry name" value="ZZ"/>
    <property type="match status" value="1"/>
</dbReference>
<feature type="coiled-coil region" evidence="9">
    <location>
        <begin position="706"/>
        <end position="736"/>
    </location>
</feature>
<evidence type="ECO:0000313" key="13">
    <source>
        <dbReference type="Proteomes" id="UP000278807"/>
    </source>
</evidence>
<dbReference type="InterPro" id="IPR050774">
    <property type="entry name" value="KCMF1/Dystrophin"/>
</dbReference>
<feature type="region of interest" description="Disordered" evidence="10">
    <location>
        <begin position="433"/>
        <end position="452"/>
    </location>
</feature>
<feature type="compositionally biased region" description="Polar residues" evidence="10">
    <location>
        <begin position="360"/>
        <end position="380"/>
    </location>
</feature>
<dbReference type="InterPro" id="IPR015154">
    <property type="entry name" value="EF-hand_dom_typ2"/>
</dbReference>
<evidence type="ECO:0000256" key="5">
    <source>
        <dbReference type="ARBA" id="ARBA00022833"/>
    </source>
</evidence>
<name>A0A158QI48_RODNA</name>
<dbReference type="AlphaFoldDB" id="A0A158QI48"/>
<comment type="subcellular location">
    <subcellularLocation>
        <location evidence="1">Cytoplasm</location>
        <location evidence="1">Cytoskeleton</location>
    </subcellularLocation>
</comment>
<organism evidence="14">
    <name type="scientific">Rodentolepis nana</name>
    <name type="common">Dwarf tapeworm</name>
    <name type="synonym">Hymenolepis nana</name>
    <dbReference type="NCBI Taxonomy" id="102285"/>
    <lineage>
        <taxon>Eukaryota</taxon>
        <taxon>Metazoa</taxon>
        <taxon>Spiralia</taxon>
        <taxon>Lophotrochozoa</taxon>
        <taxon>Platyhelminthes</taxon>
        <taxon>Cestoda</taxon>
        <taxon>Eucestoda</taxon>
        <taxon>Cyclophyllidea</taxon>
        <taxon>Hymenolepididae</taxon>
        <taxon>Rodentolepis</taxon>
    </lineage>
</organism>
<dbReference type="Gene3D" id="1.10.238.10">
    <property type="entry name" value="EF-hand"/>
    <property type="match status" value="2"/>
</dbReference>
<dbReference type="Gene3D" id="3.30.60.90">
    <property type="match status" value="1"/>
</dbReference>
<proteinExistence type="predicted"/>
<keyword evidence="4 8" id="KW-0863">Zinc-finger</keyword>
<reference evidence="12 13" key="2">
    <citation type="submission" date="2018-11" db="EMBL/GenBank/DDBJ databases">
        <authorList>
            <consortium name="Pathogen Informatics"/>
        </authorList>
    </citation>
    <scope>NUCLEOTIDE SEQUENCE [LARGE SCALE GENOMIC DNA]</scope>
</reference>
<feature type="compositionally biased region" description="Low complexity" evidence="10">
    <location>
        <begin position="325"/>
        <end position="336"/>
    </location>
</feature>
<feature type="compositionally biased region" description="Polar residues" evidence="10">
    <location>
        <begin position="496"/>
        <end position="511"/>
    </location>
</feature>
<dbReference type="PROSITE" id="PS01357">
    <property type="entry name" value="ZF_ZZ_1"/>
    <property type="match status" value="1"/>
</dbReference>
<evidence type="ECO:0000256" key="10">
    <source>
        <dbReference type="SAM" id="MobiDB-lite"/>
    </source>
</evidence>
<dbReference type="SUPFAM" id="SSF57850">
    <property type="entry name" value="RING/U-box"/>
    <property type="match status" value="1"/>
</dbReference>
<feature type="region of interest" description="Disordered" evidence="10">
    <location>
        <begin position="182"/>
        <end position="202"/>
    </location>
</feature>
<gene>
    <name evidence="12" type="ORF">HNAJ_LOCUS8687</name>
</gene>
<dbReference type="SMART" id="SM00291">
    <property type="entry name" value="ZnF_ZZ"/>
    <property type="match status" value="1"/>
</dbReference>
<feature type="region of interest" description="Disordered" evidence="10">
    <location>
        <begin position="736"/>
        <end position="823"/>
    </location>
</feature>
<keyword evidence="7" id="KW-0206">Cytoskeleton</keyword>
<evidence type="ECO:0000313" key="12">
    <source>
        <dbReference type="EMBL" id="VDO04747.1"/>
    </source>
</evidence>
<evidence type="ECO:0000256" key="9">
    <source>
        <dbReference type="SAM" id="Coils"/>
    </source>
</evidence>
<dbReference type="InterPro" id="IPR011992">
    <property type="entry name" value="EF-hand-dom_pair"/>
</dbReference>
<feature type="region of interest" description="Disordered" evidence="10">
    <location>
        <begin position="319"/>
        <end position="387"/>
    </location>
</feature>
<dbReference type="GO" id="GO:0008270">
    <property type="term" value="F:zinc ion binding"/>
    <property type="evidence" value="ECO:0007669"/>
    <property type="project" value="UniProtKB-KW"/>
</dbReference>
<evidence type="ECO:0000256" key="1">
    <source>
        <dbReference type="ARBA" id="ARBA00004245"/>
    </source>
</evidence>
<dbReference type="WBParaSite" id="HNAJ_0000869101-mRNA-1">
    <property type="protein sequence ID" value="HNAJ_0000869101-mRNA-1"/>
    <property type="gene ID" value="HNAJ_0000869101"/>
</dbReference>
<dbReference type="PANTHER" id="PTHR12268">
    <property type="entry name" value="E3 UBIQUITIN-PROTEIN LIGASE KCMF1"/>
    <property type="match status" value="1"/>
</dbReference>
<evidence type="ECO:0000256" key="6">
    <source>
        <dbReference type="ARBA" id="ARBA00022837"/>
    </source>
</evidence>
<protein>
    <submittedName>
        <fullName evidence="14">ZZ-type domain-containing protein</fullName>
    </submittedName>
</protein>
<keyword evidence="13" id="KW-1185">Reference proteome</keyword>
<feature type="compositionally biased region" description="Basic and acidic residues" evidence="10">
    <location>
        <begin position="22"/>
        <end position="36"/>
    </location>
</feature>
<evidence type="ECO:0000256" key="2">
    <source>
        <dbReference type="ARBA" id="ARBA00022490"/>
    </source>
</evidence>
<evidence type="ECO:0000259" key="11">
    <source>
        <dbReference type="PROSITE" id="PS50135"/>
    </source>
</evidence>
<feature type="compositionally biased region" description="Polar residues" evidence="10">
    <location>
        <begin position="755"/>
        <end position="769"/>
    </location>
</feature>
<dbReference type="CDD" id="cd02334">
    <property type="entry name" value="ZZ_dystrophin"/>
    <property type="match status" value="1"/>
</dbReference>
<dbReference type="PANTHER" id="PTHR12268:SF14">
    <property type="entry name" value="DYSTROPHIN-1"/>
    <property type="match status" value="1"/>
</dbReference>
<dbReference type="Proteomes" id="UP000278807">
    <property type="component" value="Unassembled WGS sequence"/>
</dbReference>
<keyword evidence="3" id="KW-0479">Metal-binding</keyword>
<evidence type="ECO:0000256" key="7">
    <source>
        <dbReference type="ARBA" id="ARBA00023212"/>
    </source>
</evidence>
<feature type="domain" description="ZZ-type" evidence="11">
    <location>
        <begin position="244"/>
        <end position="300"/>
    </location>
</feature>
<dbReference type="InterPro" id="IPR043145">
    <property type="entry name" value="Znf_ZZ_sf"/>
</dbReference>